<dbReference type="Proteomes" id="UP000327118">
    <property type="component" value="Unassembled WGS sequence"/>
</dbReference>
<name>A0A5N6Z4G7_9EURO</name>
<keyword evidence="2" id="KW-1185">Reference proteome</keyword>
<gene>
    <name evidence="1" type="ORF">BDV28DRAFT_149428</name>
</gene>
<dbReference type="OrthoDB" id="339764at2759"/>
<reference evidence="2" key="1">
    <citation type="submission" date="2019-04" db="EMBL/GenBank/DDBJ databases">
        <title>Friends and foes A comparative genomics studyof 23 Aspergillus species from section Flavi.</title>
        <authorList>
            <consortium name="DOE Joint Genome Institute"/>
            <person name="Kjaerbolling I."/>
            <person name="Vesth T."/>
            <person name="Frisvad J.C."/>
            <person name="Nybo J.L."/>
            <person name="Theobald S."/>
            <person name="Kildgaard S."/>
            <person name="Isbrandt T."/>
            <person name="Kuo A."/>
            <person name="Sato A."/>
            <person name="Lyhne E.K."/>
            <person name="Kogle M.E."/>
            <person name="Wiebenga A."/>
            <person name="Kun R.S."/>
            <person name="Lubbers R.J."/>
            <person name="Makela M.R."/>
            <person name="Barry K."/>
            <person name="Chovatia M."/>
            <person name="Clum A."/>
            <person name="Daum C."/>
            <person name="Haridas S."/>
            <person name="He G."/>
            <person name="LaButti K."/>
            <person name="Lipzen A."/>
            <person name="Mondo S."/>
            <person name="Riley R."/>
            <person name="Salamov A."/>
            <person name="Simmons B.A."/>
            <person name="Magnuson J.K."/>
            <person name="Henrissat B."/>
            <person name="Mortensen U.H."/>
            <person name="Larsen T.O."/>
            <person name="Devries R.P."/>
            <person name="Grigoriev I.V."/>
            <person name="Machida M."/>
            <person name="Baker S.E."/>
            <person name="Andersen M.R."/>
        </authorList>
    </citation>
    <scope>NUCLEOTIDE SEQUENCE [LARGE SCALE GENOMIC DNA]</scope>
    <source>
        <strain evidence="2">CBS 553.77</strain>
    </source>
</reference>
<dbReference type="InterPro" id="IPR011050">
    <property type="entry name" value="Pectin_lyase_fold/virulence"/>
</dbReference>
<dbReference type="EMBL" id="ML739145">
    <property type="protein sequence ID" value="KAE8352013.1"/>
    <property type="molecule type" value="Genomic_DNA"/>
</dbReference>
<sequence>MTPNAYIKTWIGVPAPQCHCVSVDVPRSSGWGNVSIIILSNFEVQGADACTVISQNGGVDGSFAGTILMTVSNTTFTNFRGDFRKEKEVTSTVSCSRDIDFDSVVLYPVTIIQFLTKVDVIQQSRIFQSAENIIVKNNILTG</sequence>
<organism evidence="1 2">
    <name type="scientific">Aspergillus coremiiformis</name>
    <dbReference type="NCBI Taxonomy" id="138285"/>
    <lineage>
        <taxon>Eukaryota</taxon>
        <taxon>Fungi</taxon>
        <taxon>Dikarya</taxon>
        <taxon>Ascomycota</taxon>
        <taxon>Pezizomycotina</taxon>
        <taxon>Eurotiomycetes</taxon>
        <taxon>Eurotiomycetidae</taxon>
        <taxon>Eurotiales</taxon>
        <taxon>Aspergillaceae</taxon>
        <taxon>Aspergillus</taxon>
        <taxon>Aspergillus subgen. Circumdati</taxon>
    </lineage>
</organism>
<dbReference type="SUPFAM" id="SSF51126">
    <property type="entry name" value="Pectin lyase-like"/>
    <property type="match status" value="1"/>
</dbReference>
<proteinExistence type="predicted"/>
<protein>
    <submittedName>
        <fullName evidence="1">Uncharacterized protein</fullName>
    </submittedName>
</protein>
<accession>A0A5N6Z4G7</accession>
<evidence type="ECO:0000313" key="1">
    <source>
        <dbReference type="EMBL" id="KAE8352013.1"/>
    </source>
</evidence>
<evidence type="ECO:0000313" key="2">
    <source>
        <dbReference type="Proteomes" id="UP000327118"/>
    </source>
</evidence>
<dbReference type="AlphaFoldDB" id="A0A5N6Z4G7"/>